<keyword evidence="1" id="KW-0732">Signal</keyword>
<dbReference type="PROSITE" id="PS51257">
    <property type="entry name" value="PROKAR_LIPOPROTEIN"/>
    <property type="match status" value="1"/>
</dbReference>
<feature type="signal peptide" evidence="1">
    <location>
        <begin position="1"/>
        <end position="27"/>
    </location>
</feature>
<comment type="caution">
    <text evidence="2">The sequence shown here is derived from an EMBL/GenBank/DDBJ whole genome shotgun (WGS) entry which is preliminary data.</text>
</comment>
<protein>
    <recommendedName>
        <fullName evidence="4">Glutelin</fullName>
    </recommendedName>
</protein>
<dbReference type="EMBL" id="QFQD01000020">
    <property type="protein sequence ID" value="PZQ83330.1"/>
    <property type="molecule type" value="Genomic_DNA"/>
</dbReference>
<reference evidence="2 3" key="1">
    <citation type="submission" date="2017-08" db="EMBL/GenBank/DDBJ databases">
        <title>Infants hospitalized years apart are colonized by the same room-sourced microbial strains.</title>
        <authorList>
            <person name="Brooks B."/>
            <person name="Olm M.R."/>
            <person name="Firek B.A."/>
            <person name="Baker R."/>
            <person name="Thomas B.C."/>
            <person name="Morowitz M.J."/>
            <person name="Banfield J.F."/>
        </authorList>
    </citation>
    <scope>NUCLEOTIDE SEQUENCE [LARGE SCALE GENOMIC DNA]</scope>
    <source>
        <strain evidence="2">S2_005_001_R2_27</strain>
    </source>
</reference>
<evidence type="ECO:0000313" key="3">
    <source>
        <dbReference type="Proteomes" id="UP000248887"/>
    </source>
</evidence>
<evidence type="ECO:0000256" key="1">
    <source>
        <dbReference type="SAM" id="SignalP"/>
    </source>
</evidence>
<evidence type="ECO:0000313" key="2">
    <source>
        <dbReference type="EMBL" id="PZQ83330.1"/>
    </source>
</evidence>
<evidence type="ECO:0008006" key="4">
    <source>
        <dbReference type="Google" id="ProtNLM"/>
    </source>
</evidence>
<dbReference type="AlphaFoldDB" id="A0A2W5TAD5"/>
<name>A0A2W5TAD5_ANCNO</name>
<dbReference type="Proteomes" id="UP000248887">
    <property type="component" value="Unassembled WGS sequence"/>
</dbReference>
<accession>A0A2W5TAD5</accession>
<gene>
    <name evidence="2" type="ORF">DI549_08250</name>
</gene>
<feature type="chain" id="PRO_5015897800" description="Glutelin" evidence="1">
    <location>
        <begin position="28"/>
        <end position="164"/>
    </location>
</feature>
<sequence length="164" mass="16702">MRSANLRSTVALSLVAACVVAAAPAAAASGFECPTKPLEVAGDARIQAALPKGDALDNVEAMNTAVTTLRGQGVNPVLIIDGMIAAYCPDVAKRSGLTDAQKATLVNRFAARLTRTVYALDGADAVILDVAFPPAAVDAINAKAQAGGVSAEAWIRKTVESALK</sequence>
<organism evidence="2 3">
    <name type="scientific">Ancylobacter novellus</name>
    <name type="common">Thiobacillus novellus</name>
    <dbReference type="NCBI Taxonomy" id="921"/>
    <lineage>
        <taxon>Bacteria</taxon>
        <taxon>Pseudomonadati</taxon>
        <taxon>Pseudomonadota</taxon>
        <taxon>Alphaproteobacteria</taxon>
        <taxon>Hyphomicrobiales</taxon>
        <taxon>Xanthobacteraceae</taxon>
        <taxon>Ancylobacter</taxon>
    </lineage>
</organism>
<proteinExistence type="predicted"/>